<evidence type="ECO:0000256" key="6">
    <source>
        <dbReference type="ARBA" id="ARBA00022729"/>
    </source>
</evidence>
<comment type="similarity">
    <text evidence="2">Belongs to the intercrine beta (chemokine CC) family.</text>
</comment>
<sequence length="93" mass="10448">MFFDLGLLVLLAIFLSVQLGVATGGSSIAMSCCPNFSYYVIPWSWVYSYKFTDKSCTSDGVIFFTKTGKQFCVQPGAKWVQRFISLVNTRNHL</sequence>
<evidence type="ECO:0000313" key="11">
    <source>
        <dbReference type="MGI" id="MGI:3589281"/>
    </source>
</evidence>
<dbReference type="PANTHER" id="PTHR12015">
    <property type="entry name" value="SMALL INDUCIBLE CYTOKINE A"/>
    <property type="match status" value="1"/>
</dbReference>
<dbReference type="SMART" id="SM00199">
    <property type="entry name" value="SCY"/>
    <property type="match status" value="1"/>
</dbReference>
<dbReference type="GO" id="GO:0005615">
    <property type="term" value="C:extracellular space"/>
    <property type="evidence" value="ECO:0007669"/>
    <property type="project" value="UniProtKB-KW"/>
</dbReference>
<dbReference type="AGR" id="MGI:3589281"/>
<evidence type="ECO:0000313" key="10">
    <source>
        <dbReference type="EMBL" id="AAT68481.1"/>
    </source>
</evidence>
<evidence type="ECO:0000256" key="3">
    <source>
        <dbReference type="ARBA" id="ARBA00022500"/>
    </source>
</evidence>
<evidence type="ECO:0000256" key="1">
    <source>
        <dbReference type="ARBA" id="ARBA00004613"/>
    </source>
</evidence>
<accession>Q5C9Q0</accession>
<evidence type="ECO:0000256" key="2">
    <source>
        <dbReference type="ARBA" id="ARBA00010868"/>
    </source>
</evidence>
<dbReference type="InterPro" id="IPR039809">
    <property type="entry name" value="Chemokine_b/g/d"/>
</dbReference>
<evidence type="ECO:0000256" key="7">
    <source>
        <dbReference type="ARBA" id="ARBA00023157"/>
    </source>
</evidence>
<dbReference type="CDD" id="cd00272">
    <property type="entry name" value="Chemokine_CC"/>
    <property type="match status" value="1"/>
</dbReference>
<evidence type="ECO:0000256" key="4">
    <source>
        <dbReference type="ARBA" id="ARBA00022514"/>
    </source>
</evidence>
<comment type="subcellular location">
    <subcellularLocation>
        <location evidence="1">Secreted</location>
    </subcellularLocation>
</comment>
<keyword evidence="4" id="KW-0202">Cytokine</keyword>
<dbReference type="SUPFAM" id="SSF54117">
    <property type="entry name" value="Interleukin 8-like chemokines"/>
    <property type="match status" value="1"/>
</dbReference>
<dbReference type="AlphaFoldDB" id="Q5C9Q0"/>
<name>Q5C9Q0_MOUSE</name>
<dbReference type="InterPro" id="IPR001811">
    <property type="entry name" value="Chemokine_IL8-like_dom"/>
</dbReference>
<dbReference type="PANTHER" id="PTHR12015:SF73">
    <property type="entry name" value="C-C MOTIF CHEMOKINE 26"/>
    <property type="match status" value="1"/>
</dbReference>
<protein>
    <submittedName>
        <fullName evidence="10">Eotaxin 3-like protein</fullName>
    </submittedName>
</protein>
<feature type="signal peptide" evidence="8">
    <location>
        <begin position="1"/>
        <end position="22"/>
    </location>
</feature>
<dbReference type="InterPro" id="IPR036048">
    <property type="entry name" value="Interleukin_8-like_sf"/>
</dbReference>
<proteinExistence type="evidence at transcript level"/>
<organism evidence="10">
    <name type="scientific">Mus musculus</name>
    <name type="common">Mouse</name>
    <dbReference type="NCBI Taxonomy" id="10090"/>
    <lineage>
        <taxon>Eukaryota</taxon>
        <taxon>Metazoa</taxon>
        <taxon>Chordata</taxon>
        <taxon>Craniata</taxon>
        <taxon>Vertebrata</taxon>
        <taxon>Euteleostomi</taxon>
        <taxon>Mammalia</taxon>
        <taxon>Eutheria</taxon>
        <taxon>Euarchontoglires</taxon>
        <taxon>Glires</taxon>
        <taxon>Rodentia</taxon>
        <taxon>Myomorpha</taxon>
        <taxon>Muroidea</taxon>
        <taxon>Muridae</taxon>
        <taxon>Murinae</taxon>
        <taxon>Mus</taxon>
        <taxon>Mus</taxon>
    </lineage>
</organism>
<reference evidence="10" key="1">
    <citation type="journal article" date="2005" name="J. Biol. Chem.">
        <title>Identification of a cooperative mechanism involving interleukin-13 and eotaxin-2 in experimental allergic lung inflammation.</title>
        <authorList>
            <person name="Pope S.M."/>
            <person name="Fulkerson P.C."/>
            <person name="Blanchard C."/>
            <person name="Saito Akei H."/>
            <person name="Nikolaidis N.M."/>
            <person name="Zimmermann N."/>
            <person name="Molkentin J.D."/>
            <person name="Rothenberg M.E."/>
        </authorList>
    </citation>
    <scope>NUCLEOTIDE SEQUENCE</scope>
    <source>
        <strain evidence="10">BALB/c</strain>
    </source>
</reference>
<dbReference type="MGI" id="MGI:3589281">
    <property type="gene designation" value="Ccl26"/>
</dbReference>
<gene>
    <name evidence="11" type="primary">Ccl26</name>
    <name evidence="11" type="synonym">Ccl26l</name>
</gene>
<feature type="domain" description="Chemokine interleukin-8-like" evidence="9">
    <location>
        <begin position="29"/>
        <end position="87"/>
    </location>
</feature>
<dbReference type="GO" id="GO:0006955">
    <property type="term" value="P:immune response"/>
    <property type="evidence" value="ECO:0007669"/>
    <property type="project" value="InterPro"/>
</dbReference>
<evidence type="ECO:0000256" key="5">
    <source>
        <dbReference type="ARBA" id="ARBA00022525"/>
    </source>
</evidence>
<dbReference type="FunFam" id="2.40.50.40:FF:000002">
    <property type="entry name" value="C-C motif chemokine"/>
    <property type="match status" value="1"/>
</dbReference>
<dbReference type="Gene3D" id="2.40.50.40">
    <property type="match status" value="1"/>
</dbReference>
<keyword evidence="5" id="KW-0964">Secreted</keyword>
<dbReference type="EMBL" id="AY587128">
    <property type="protein sequence ID" value="AAT68481.1"/>
    <property type="molecule type" value="mRNA"/>
</dbReference>
<dbReference type="GO" id="GO:0008009">
    <property type="term" value="F:chemokine activity"/>
    <property type="evidence" value="ECO:0007669"/>
    <property type="project" value="InterPro"/>
</dbReference>
<evidence type="ECO:0000259" key="9">
    <source>
        <dbReference type="SMART" id="SM00199"/>
    </source>
</evidence>
<feature type="chain" id="PRO_5004254693" evidence="8">
    <location>
        <begin position="23"/>
        <end position="93"/>
    </location>
</feature>
<dbReference type="Pfam" id="PF00048">
    <property type="entry name" value="IL8"/>
    <property type="match status" value="1"/>
</dbReference>
<keyword evidence="3" id="KW-0145">Chemotaxis</keyword>
<keyword evidence="7" id="KW-1015">Disulfide bond</keyword>
<evidence type="ECO:0000256" key="8">
    <source>
        <dbReference type="SAM" id="SignalP"/>
    </source>
</evidence>
<keyword evidence="6 8" id="KW-0732">Signal</keyword>